<dbReference type="GO" id="GO:0005829">
    <property type="term" value="C:cytosol"/>
    <property type="evidence" value="ECO:0007669"/>
    <property type="project" value="TreeGrafter"/>
</dbReference>
<dbReference type="RefSeq" id="WP_117327865.1">
    <property type="nucleotide sequence ID" value="NZ_QVTE01000049.1"/>
</dbReference>
<dbReference type="InterPro" id="IPR045079">
    <property type="entry name" value="Oxoprolinase-like"/>
</dbReference>
<dbReference type="PANTHER" id="PTHR11365:SF23">
    <property type="entry name" value="HYPOTHETICAL 5-OXOPROLINASE (EUROFUNG)-RELATED"/>
    <property type="match status" value="1"/>
</dbReference>
<protein>
    <submittedName>
        <fullName evidence="2">Hydantoinase B/oxoprolinase family protein</fullName>
    </submittedName>
</protein>
<dbReference type="EMBL" id="QVTE01000049">
    <property type="protein sequence ID" value="RFU66866.1"/>
    <property type="molecule type" value="Genomic_DNA"/>
</dbReference>
<proteinExistence type="predicted"/>
<dbReference type="AlphaFoldDB" id="A0A372LLZ0"/>
<reference evidence="2 3" key="1">
    <citation type="submission" date="2018-08" db="EMBL/GenBank/DDBJ databases">
        <title>Bacillus chawlae sp. nov., Bacillus glennii sp. nov., and Bacillus saganii sp. nov. Isolated from the Vehicle Assembly Building at Kennedy Space Center where the Viking Spacecraft were Assembled.</title>
        <authorList>
            <person name="Seuylemezian A."/>
            <person name="Vaishampayan P."/>
        </authorList>
    </citation>
    <scope>NUCLEOTIDE SEQUENCE [LARGE SCALE GENOMIC DNA]</scope>
    <source>
        <strain evidence="2 3">V47-23a</strain>
    </source>
</reference>
<dbReference type="GO" id="GO:0006749">
    <property type="term" value="P:glutathione metabolic process"/>
    <property type="evidence" value="ECO:0007669"/>
    <property type="project" value="TreeGrafter"/>
</dbReference>
<name>A0A372LLZ0_9BACI</name>
<dbReference type="GO" id="GO:0017168">
    <property type="term" value="F:5-oxoprolinase (ATP-hydrolyzing) activity"/>
    <property type="evidence" value="ECO:0007669"/>
    <property type="project" value="TreeGrafter"/>
</dbReference>
<evidence type="ECO:0000313" key="2">
    <source>
        <dbReference type="EMBL" id="RFU66866.1"/>
    </source>
</evidence>
<comment type="caution">
    <text evidence="2">The sequence shown here is derived from an EMBL/GenBank/DDBJ whole genome shotgun (WGS) entry which is preliminary data.</text>
</comment>
<gene>
    <name evidence="2" type="ORF">D0469_16715</name>
</gene>
<dbReference type="OrthoDB" id="102473at2"/>
<dbReference type="Proteomes" id="UP000264541">
    <property type="component" value="Unassembled WGS sequence"/>
</dbReference>
<evidence type="ECO:0000259" key="1">
    <source>
        <dbReference type="Pfam" id="PF02538"/>
    </source>
</evidence>
<keyword evidence="3" id="KW-1185">Reference proteome</keyword>
<accession>A0A372LLZ0</accession>
<feature type="domain" description="Hydantoinase B/oxoprolinase" evidence="1">
    <location>
        <begin position="10"/>
        <end position="534"/>
    </location>
</feature>
<evidence type="ECO:0000313" key="3">
    <source>
        <dbReference type="Proteomes" id="UP000264541"/>
    </source>
</evidence>
<sequence length="579" mass="63129">MANSVVTKVDPFTLDIVKDSLVAIGEEMFYALARTSMSPIIYEVLDYASGLTDAKGQLLTQGNGVTGFIGMLSFMVRETLERYNKAGDLKPGDIFLINDPYGGGGSHLCDVGLVMPIFYKGELIAFSANKAHWTEVGGKDAGSMSTDSTEIYQEGLQFPCVKIYDEGKLNQAVVEIIRANVRFPDLSLGDLWAQVAALKTGERRVQELCDKYSKEIVVNSINHLLDHGEQLALKSLRELPKGTYEAVDYIDDDGIEEGPFRVQVKVEITDNEFICDFRGSHPQVTGSINSTLTGLVSAVRTIYLAVTNPSQDVNDGSFRPLKVLTDEGSIFNAARPAPVSMYWESMLFGSDLIWKALAPVVPNRLSAGHFLSVCVAILSGKHQDTDERFLIVEPSVGGWGGDAGKDGASAQFCILDGETFNIPVEVCETRNGVLVDEYSLNIDGAGAGEFRGGNGVVRSYRSLTDNQVFTASFGRHKFKPWGANEGKDGSINYFEFIKASGEVAGPFGKYNQYPLNKNDVTRLVTGTGGGYGSPLKRAVEKVVSDVKNEYITIEQAKNDYGVTLDPETLKVLELSKDRQ</sequence>
<dbReference type="PANTHER" id="PTHR11365">
    <property type="entry name" value="5-OXOPROLINASE RELATED"/>
    <property type="match status" value="1"/>
</dbReference>
<dbReference type="InterPro" id="IPR003692">
    <property type="entry name" value="Hydantoinase_B"/>
</dbReference>
<dbReference type="Pfam" id="PF02538">
    <property type="entry name" value="Hydantoinase_B"/>
    <property type="match status" value="1"/>
</dbReference>
<organism evidence="2 3">
    <name type="scientific">Peribacillus saganii</name>
    <dbReference type="NCBI Taxonomy" id="2303992"/>
    <lineage>
        <taxon>Bacteria</taxon>
        <taxon>Bacillati</taxon>
        <taxon>Bacillota</taxon>
        <taxon>Bacilli</taxon>
        <taxon>Bacillales</taxon>
        <taxon>Bacillaceae</taxon>
        <taxon>Peribacillus</taxon>
    </lineage>
</organism>